<keyword evidence="11" id="KW-0067">ATP-binding</keyword>
<dbReference type="InterPro" id="IPR003594">
    <property type="entry name" value="HATPase_dom"/>
</dbReference>
<dbReference type="InterPro" id="IPR005467">
    <property type="entry name" value="His_kinase_dom"/>
</dbReference>
<dbReference type="InterPro" id="IPR036097">
    <property type="entry name" value="HisK_dim/P_sf"/>
</dbReference>
<dbReference type="Gene3D" id="1.10.8.500">
    <property type="entry name" value="HAMP domain in histidine kinase"/>
    <property type="match status" value="1"/>
</dbReference>
<sequence length="489" mass="54073">MSDQIRQRSWTQRILPSSLLGRLSVVMVAGVMLTQFVGNAFWAAQMRKESQIEVTESSQHLAQSAASTIRFFMSPPPNFRSLIIQQFREMGGTRFYVNLNSAPITIKDIPEQALTALAKEKFSAALKKVLPNISKTQLNFTWPDDLVLSEDGAGIGDVPDRWVQHILVTKPNPAPILVLQVEMEPGHWLYLATLMPNPYFLDSNDPLSGDRVVLQALSLAAVLLLSILVVSWITRPLAALSEAASAFGNGESAPELPETGSREFVNTARAFSAMRERIARYIEDRERLFVSISHDLRTPIMRLKLRAELLDDDDIRSEFHDDLDELDMMVKGALQCVKDSDIYENPTEIRLDPLIGRMVRGVGLAGHQISFQESGLSVSAKPLALKRAIGNLLNNAIHYGKQVEISAIETEFAIEIQIRDHGPGVPEEALDRLFDPYVRLDHGRQQNQTGLGLGLSIARDIVQAHGGKLLLSNVVGGGLLACIQLPKHG</sequence>
<keyword evidence="8 15" id="KW-0812">Transmembrane</keyword>
<comment type="catalytic activity">
    <reaction evidence="1">
        <text>ATP + protein L-histidine = ADP + protein N-phospho-L-histidine.</text>
        <dbReference type="EC" id="2.7.13.3"/>
    </reaction>
</comment>
<dbReference type="Pfam" id="PF02518">
    <property type="entry name" value="HATPase_c"/>
    <property type="match status" value="1"/>
</dbReference>
<keyword evidence="19" id="KW-1185">Reference proteome</keyword>
<dbReference type="PROSITE" id="PS50885">
    <property type="entry name" value="HAMP"/>
    <property type="match status" value="1"/>
</dbReference>
<keyword evidence="9" id="KW-0547">Nucleotide-binding</keyword>
<keyword evidence="10 18" id="KW-0418">Kinase</keyword>
<evidence type="ECO:0000256" key="14">
    <source>
        <dbReference type="ARBA" id="ARBA00023136"/>
    </source>
</evidence>
<keyword evidence="12 15" id="KW-1133">Transmembrane helix</keyword>
<dbReference type="PRINTS" id="PR00344">
    <property type="entry name" value="BCTRLSENSOR"/>
</dbReference>
<keyword evidence="14 15" id="KW-0472">Membrane</keyword>
<feature type="domain" description="HAMP" evidence="17">
    <location>
        <begin position="231"/>
        <end position="283"/>
    </location>
</feature>
<organism evidence="18 19">
    <name type="scientific">Undibacterium jejuense</name>
    <dbReference type="NCBI Taxonomy" id="1344949"/>
    <lineage>
        <taxon>Bacteria</taxon>
        <taxon>Pseudomonadati</taxon>
        <taxon>Pseudomonadota</taxon>
        <taxon>Betaproteobacteria</taxon>
        <taxon>Burkholderiales</taxon>
        <taxon>Oxalobacteraceae</taxon>
        <taxon>Undibacterium</taxon>
    </lineage>
</organism>
<dbReference type="SUPFAM" id="SSF55874">
    <property type="entry name" value="ATPase domain of HSP90 chaperone/DNA topoisomerase II/histidine kinase"/>
    <property type="match status" value="1"/>
</dbReference>
<dbReference type="InterPro" id="IPR003661">
    <property type="entry name" value="HisK_dim/P_dom"/>
</dbReference>
<evidence type="ECO:0000256" key="15">
    <source>
        <dbReference type="SAM" id="Phobius"/>
    </source>
</evidence>
<evidence type="ECO:0000256" key="9">
    <source>
        <dbReference type="ARBA" id="ARBA00022741"/>
    </source>
</evidence>
<dbReference type="Proteomes" id="UP000634011">
    <property type="component" value="Unassembled WGS sequence"/>
</dbReference>
<evidence type="ECO:0000256" key="13">
    <source>
        <dbReference type="ARBA" id="ARBA00023012"/>
    </source>
</evidence>
<evidence type="ECO:0000256" key="7">
    <source>
        <dbReference type="ARBA" id="ARBA00022679"/>
    </source>
</evidence>
<dbReference type="InterPro" id="IPR004358">
    <property type="entry name" value="Sig_transdc_His_kin-like_C"/>
</dbReference>
<keyword evidence="6" id="KW-0597">Phosphoprotein</keyword>
<evidence type="ECO:0000256" key="12">
    <source>
        <dbReference type="ARBA" id="ARBA00022989"/>
    </source>
</evidence>
<feature type="transmembrane region" description="Helical" evidence="15">
    <location>
        <begin position="20"/>
        <end position="42"/>
    </location>
</feature>
<dbReference type="InterPro" id="IPR036890">
    <property type="entry name" value="HATPase_C_sf"/>
</dbReference>
<evidence type="ECO:0000256" key="8">
    <source>
        <dbReference type="ARBA" id="ARBA00022692"/>
    </source>
</evidence>
<feature type="domain" description="Histidine kinase" evidence="16">
    <location>
        <begin position="291"/>
        <end position="489"/>
    </location>
</feature>
<dbReference type="InterPro" id="IPR050980">
    <property type="entry name" value="2C_sensor_his_kinase"/>
</dbReference>
<feature type="transmembrane region" description="Helical" evidence="15">
    <location>
        <begin position="212"/>
        <end position="233"/>
    </location>
</feature>
<dbReference type="AlphaFoldDB" id="A0A923HK97"/>
<dbReference type="SMART" id="SM00387">
    <property type="entry name" value="HATPase_c"/>
    <property type="match status" value="1"/>
</dbReference>
<keyword evidence="4" id="KW-1003">Cell membrane</keyword>
<evidence type="ECO:0000256" key="5">
    <source>
        <dbReference type="ARBA" id="ARBA00022519"/>
    </source>
</evidence>
<evidence type="ECO:0000256" key="3">
    <source>
        <dbReference type="ARBA" id="ARBA00012438"/>
    </source>
</evidence>
<evidence type="ECO:0000256" key="6">
    <source>
        <dbReference type="ARBA" id="ARBA00022553"/>
    </source>
</evidence>
<name>A0A923HK97_9BURK</name>
<evidence type="ECO:0000259" key="17">
    <source>
        <dbReference type="PROSITE" id="PS50885"/>
    </source>
</evidence>
<dbReference type="PANTHER" id="PTHR44936:SF5">
    <property type="entry name" value="SENSOR HISTIDINE KINASE ENVZ"/>
    <property type="match status" value="1"/>
</dbReference>
<evidence type="ECO:0000256" key="10">
    <source>
        <dbReference type="ARBA" id="ARBA00022777"/>
    </source>
</evidence>
<dbReference type="GO" id="GO:0000155">
    <property type="term" value="F:phosphorelay sensor kinase activity"/>
    <property type="evidence" value="ECO:0007669"/>
    <property type="project" value="InterPro"/>
</dbReference>
<dbReference type="SUPFAM" id="SSF47384">
    <property type="entry name" value="Homodimeric domain of signal transducing histidine kinase"/>
    <property type="match status" value="1"/>
</dbReference>
<evidence type="ECO:0000313" key="19">
    <source>
        <dbReference type="Proteomes" id="UP000634011"/>
    </source>
</evidence>
<accession>A0A923HK97</accession>
<dbReference type="CDD" id="cd00082">
    <property type="entry name" value="HisKA"/>
    <property type="match status" value="1"/>
</dbReference>
<dbReference type="SMART" id="SM00304">
    <property type="entry name" value="HAMP"/>
    <property type="match status" value="1"/>
</dbReference>
<keyword evidence="5" id="KW-0997">Cell inner membrane</keyword>
<reference evidence="18" key="1">
    <citation type="submission" date="2020-08" db="EMBL/GenBank/DDBJ databases">
        <title>Novel species isolated from subtropical streams in China.</title>
        <authorList>
            <person name="Lu H."/>
        </authorList>
    </citation>
    <scope>NUCLEOTIDE SEQUENCE</scope>
    <source>
        <strain evidence="18">KACC 12607</strain>
    </source>
</reference>
<protein>
    <recommendedName>
        <fullName evidence="3">histidine kinase</fullName>
        <ecNumber evidence="3">2.7.13.3</ecNumber>
    </recommendedName>
</protein>
<proteinExistence type="predicted"/>
<evidence type="ECO:0000256" key="2">
    <source>
        <dbReference type="ARBA" id="ARBA00004429"/>
    </source>
</evidence>
<keyword evidence="13" id="KW-0902">Two-component regulatory system</keyword>
<dbReference type="InterPro" id="IPR003660">
    <property type="entry name" value="HAMP_dom"/>
</dbReference>
<dbReference type="RefSeq" id="WP_186912313.1">
    <property type="nucleotide sequence ID" value="NZ_JACOFV010000008.1"/>
</dbReference>
<dbReference type="PANTHER" id="PTHR44936">
    <property type="entry name" value="SENSOR PROTEIN CREC"/>
    <property type="match status" value="1"/>
</dbReference>
<gene>
    <name evidence="18" type="ORF">H8K32_09765</name>
</gene>
<dbReference type="Pfam" id="PF00672">
    <property type="entry name" value="HAMP"/>
    <property type="match status" value="1"/>
</dbReference>
<evidence type="ECO:0000256" key="11">
    <source>
        <dbReference type="ARBA" id="ARBA00022840"/>
    </source>
</evidence>
<dbReference type="GO" id="GO:0005524">
    <property type="term" value="F:ATP binding"/>
    <property type="evidence" value="ECO:0007669"/>
    <property type="project" value="UniProtKB-KW"/>
</dbReference>
<comment type="subcellular location">
    <subcellularLocation>
        <location evidence="2">Cell inner membrane</location>
        <topology evidence="2">Multi-pass membrane protein</topology>
    </subcellularLocation>
</comment>
<dbReference type="EC" id="2.7.13.3" evidence="3"/>
<evidence type="ECO:0000259" key="16">
    <source>
        <dbReference type="PROSITE" id="PS50109"/>
    </source>
</evidence>
<dbReference type="EMBL" id="JACOFV010000008">
    <property type="protein sequence ID" value="MBC3862384.1"/>
    <property type="molecule type" value="Genomic_DNA"/>
</dbReference>
<dbReference type="CDD" id="cd00075">
    <property type="entry name" value="HATPase"/>
    <property type="match status" value="1"/>
</dbReference>
<dbReference type="PROSITE" id="PS50109">
    <property type="entry name" value="HIS_KIN"/>
    <property type="match status" value="1"/>
</dbReference>
<comment type="caution">
    <text evidence="18">The sequence shown here is derived from an EMBL/GenBank/DDBJ whole genome shotgun (WGS) entry which is preliminary data.</text>
</comment>
<evidence type="ECO:0000256" key="4">
    <source>
        <dbReference type="ARBA" id="ARBA00022475"/>
    </source>
</evidence>
<dbReference type="GO" id="GO:0005886">
    <property type="term" value="C:plasma membrane"/>
    <property type="evidence" value="ECO:0007669"/>
    <property type="project" value="UniProtKB-SubCell"/>
</dbReference>
<evidence type="ECO:0000256" key="1">
    <source>
        <dbReference type="ARBA" id="ARBA00000085"/>
    </source>
</evidence>
<dbReference type="Gene3D" id="1.10.287.130">
    <property type="match status" value="1"/>
</dbReference>
<keyword evidence="7" id="KW-0808">Transferase</keyword>
<dbReference type="Gene3D" id="3.30.565.10">
    <property type="entry name" value="Histidine kinase-like ATPase, C-terminal domain"/>
    <property type="match status" value="1"/>
</dbReference>
<evidence type="ECO:0000313" key="18">
    <source>
        <dbReference type="EMBL" id="MBC3862384.1"/>
    </source>
</evidence>